<feature type="non-terminal residue" evidence="1">
    <location>
        <position position="137"/>
    </location>
</feature>
<dbReference type="STRING" id="1107311.Q767_16035"/>
<evidence type="ECO:0000313" key="2">
    <source>
        <dbReference type="Proteomes" id="UP000030149"/>
    </source>
</evidence>
<dbReference type="InterPro" id="IPR019861">
    <property type="entry name" value="PorP/SprF_Bacteroidetes"/>
</dbReference>
<sequence>LGEVHKLAFGMKTGATMHKVGLYDDIGNGHVPDDSDPAFAENTNNTFFNIGAGLFFYTDKYYIGASVPNMLKSKHLDYNGREFGSETSHYFVTGGYVFDISENVKLKPFAMVKSAFDAPVSVDASLNTMLYNKLELG</sequence>
<protein>
    <submittedName>
        <fullName evidence="1">Membrane protein</fullName>
    </submittedName>
</protein>
<organism evidence="1 2">
    <name type="scientific">Flavobacterium enshiense DK69</name>
    <dbReference type="NCBI Taxonomy" id="1107311"/>
    <lineage>
        <taxon>Bacteria</taxon>
        <taxon>Pseudomonadati</taxon>
        <taxon>Bacteroidota</taxon>
        <taxon>Flavobacteriia</taxon>
        <taxon>Flavobacteriales</taxon>
        <taxon>Flavobacteriaceae</taxon>
        <taxon>Flavobacterium</taxon>
    </lineage>
</organism>
<reference evidence="2" key="1">
    <citation type="submission" date="2013-09" db="EMBL/GenBank/DDBJ databases">
        <authorList>
            <person name="Zeng Z."/>
            <person name="Chen C."/>
        </authorList>
    </citation>
    <scope>NUCLEOTIDE SEQUENCE [LARGE SCALE GENOMIC DNA]</scope>
    <source>
        <strain evidence="2">DK69</strain>
    </source>
</reference>
<dbReference type="AlphaFoldDB" id="A0A0A2MHP1"/>
<keyword evidence="2" id="KW-1185">Reference proteome</keyword>
<evidence type="ECO:0000313" key="1">
    <source>
        <dbReference type="EMBL" id="KGO90983.1"/>
    </source>
</evidence>
<comment type="caution">
    <text evidence="1">The sequence shown here is derived from an EMBL/GenBank/DDBJ whole genome shotgun (WGS) entry which is preliminary data.</text>
</comment>
<accession>A0A0A2MHP1</accession>
<dbReference type="Pfam" id="PF11751">
    <property type="entry name" value="PorP_SprF"/>
    <property type="match status" value="1"/>
</dbReference>
<gene>
    <name evidence="1" type="ORF">Q767_16035</name>
</gene>
<feature type="non-terminal residue" evidence="1">
    <location>
        <position position="1"/>
    </location>
</feature>
<reference evidence="1 2" key="2">
    <citation type="journal article" date="2015" name="Stand. Genomic Sci.">
        <title>High quality draft genomic sequence of Flavobacterium enshiense DK69(T) and comparison among Flavobacterium genomes.</title>
        <authorList>
            <person name="Zeng Z."/>
            <person name="Chen C."/>
            <person name="Du H."/>
            <person name="Wang G."/>
            <person name="Li M."/>
        </authorList>
    </citation>
    <scope>NUCLEOTIDE SEQUENCE [LARGE SCALE GENOMIC DNA]</scope>
    <source>
        <strain evidence="1 2">DK69</strain>
    </source>
</reference>
<proteinExistence type="predicted"/>
<dbReference type="Proteomes" id="UP000030149">
    <property type="component" value="Unassembled WGS sequence"/>
</dbReference>
<dbReference type="EMBL" id="JRLZ01000066">
    <property type="protein sequence ID" value="KGO90983.1"/>
    <property type="molecule type" value="Genomic_DNA"/>
</dbReference>
<name>A0A0A2MHP1_9FLAO</name>
<dbReference type="eggNOG" id="COG3064">
    <property type="taxonomic scope" value="Bacteria"/>
</dbReference>